<accession>A0A562JU22</accession>
<reference evidence="1 2" key="1">
    <citation type="journal article" date="2015" name="Stand. Genomic Sci.">
        <title>Genomic Encyclopedia of Bacterial and Archaeal Type Strains, Phase III: the genomes of soil and plant-associated and newly described type strains.</title>
        <authorList>
            <person name="Whitman W.B."/>
            <person name="Woyke T."/>
            <person name="Klenk H.P."/>
            <person name="Zhou Y."/>
            <person name="Lilburn T.G."/>
            <person name="Beck B.J."/>
            <person name="De Vos P."/>
            <person name="Vandamme P."/>
            <person name="Eisen J.A."/>
            <person name="Garrity G."/>
            <person name="Hugenholtz P."/>
            <person name="Kyrpides N.C."/>
        </authorList>
    </citation>
    <scope>NUCLEOTIDE SEQUENCE [LARGE SCALE GENOMIC DNA]</scope>
    <source>
        <strain evidence="1 2">CGMCC 1.7748</strain>
    </source>
</reference>
<comment type="caution">
    <text evidence="1">The sequence shown here is derived from an EMBL/GenBank/DDBJ whole genome shotgun (WGS) entry which is preliminary data.</text>
</comment>
<evidence type="ECO:0000313" key="1">
    <source>
        <dbReference type="EMBL" id="TWH86687.1"/>
    </source>
</evidence>
<protein>
    <submittedName>
        <fullName evidence="1">Uncharacterized protein</fullName>
    </submittedName>
</protein>
<organism evidence="1 2">
    <name type="scientific">Sphingobium wenxiniae (strain DSM 21828 / CGMCC 1.7748 / JZ-1)</name>
    <dbReference type="NCBI Taxonomy" id="595605"/>
    <lineage>
        <taxon>Bacteria</taxon>
        <taxon>Pseudomonadati</taxon>
        <taxon>Pseudomonadota</taxon>
        <taxon>Alphaproteobacteria</taxon>
        <taxon>Sphingomonadales</taxon>
        <taxon>Sphingomonadaceae</taxon>
        <taxon>Sphingobium</taxon>
    </lineage>
</organism>
<evidence type="ECO:0000313" key="2">
    <source>
        <dbReference type="Proteomes" id="UP000316624"/>
    </source>
</evidence>
<dbReference type="Proteomes" id="UP000316624">
    <property type="component" value="Unassembled WGS sequence"/>
</dbReference>
<keyword evidence="2" id="KW-1185">Reference proteome</keyword>
<sequence>MSISQNIEESVFFDEAHIRELWTSSWNEMDMHIRANPRFSMCIEDIVDSVRAHAHRIVGDIAYDQAGLL</sequence>
<name>A0A562JU22_SPHWJ</name>
<proteinExistence type="predicted"/>
<dbReference type="AlphaFoldDB" id="A0A562JU22"/>
<dbReference type="EMBL" id="VLKK01000054">
    <property type="protein sequence ID" value="TWH86687.1"/>
    <property type="molecule type" value="Genomic_DNA"/>
</dbReference>
<gene>
    <name evidence="1" type="ORF">IQ35_04068</name>
</gene>